<dbReference type="GO" id="GO:0009372">
    <property type="term" value="P:quorum sensing"/>
    <property type="evidence" value="ECO:0007669"/>
    <property type="project" value="InterPro"/>
</dbReference>
<comment type="caution">
    <text evidence="1">The sequence shown here is derived from an EMBL/GenBank/DDBJ whole genome shotgun (WGS) entry which is preliminary data.</text>
</comment>
<sequence length="98" mass="11046">MEKGVAHYPLWRGRELVTAKRVTLTRSARDGAQALGFDMTSLLGVIGTLQPSDFYKSMTTYSDHTVWHDVYRPVTRHGCVYLKLTVSEGLLVVSFKAR</sequence>
<keyword evidence="2" id="KW-1185">Reference proteome</keyword>
<dbReference type="Proteomes" id="UP000672934">
    <property type="component" value="Unassembled WGS sequence"/>
</dbReference>
<dbReference type="AlphaFoldDB" id="A0A916ISW1"/>
<protein>
    <submittedName>
        <fullName evidence="1">mRNA interferase toxin MqsR</fullName>
        <ecNumber evidence="1">3.1.-.-</ecNumber>
    </submittedName>
</protein>
<keyword evidence="1" id="KW-0378">Hydrolase</keyword>
<dbReference type="InterPro" id="IPR031451">
    <property type="entry name" value="MqsR_toxin"/>
</dbReference>
<dbReference type="InterPro" id="IPR038493">
    <property type="entry name" value="MqsR_sf"/>
</dbReference>
<accession>A0A916ISW1</accession>
<organism evidence="1 2">
    <name type="scientific">Cupriavidus yeoncheonensis</name>
    <dbReference type="NCBI Taxonomy" id="1462994"/>
    <lineage>
        <taxon>Bacteria</taxon>
        <taxon>Pseudomonadati</taxon>
        <taxon>Pseudomonadota</taxon>
        <taxon>Betaproteobacteria</taxon>
        <taxon>Burkholderiales</taxon>
        <taxon>Burkholderiaceae</taxon>
        <taxon>Cupriavidus</taxon>
    </lineage>
</organism>
<dbReference type="Gene3D" id="3.30.2310.40">
    <property type="match status" value="1"/>
</dbReference>
<dbReference type="GO" id="GO:0016787">
    <property type="term" value="F:hydrolase activity"/>
    <property type="evidence" value="ECO:0007669"/>
    <property type="project" value="UniProtKB-KW"/>
</dbReference>
<dbReference type="CDD" id="cd12869">
    <property type="entry name" value="MqsR"/>
    <property type="match status" value="1"/>
</dbReference>
<dbReference type="EC" id="3.1.-.-" evidence="1"/>
<dbReference type="GO" id="GO:0044010">
    <property type="term" value="P:single-species biofilm formation"/>
    <property type="evidence" value="ECO:0007669"/>
    <property type="project" value="InterPro"/>
</dbReference>
<reference evidence="1" key="1">
    <citation type="submission" date="2021-03" db="EMBL/GenBank/DDBJ databases">
        <authorList>
            <person name="Peeters C."/>
        </authorList>
    </citation>
    <scope>NUCLEOTIDE SEQUENCE</scope>
    <source>
        <strain evidence="1">LMG 31506</strain>
    </source>
</reference>
<dbReference type="Pfam" id="PF15723">
    <property type="entry name" value="MqsR_toxin"/>
    <property type="match status" value="1"/>
</dbReference>
<dbReference type="GO" id="GO:0017148">
    <property type="term" value="P:negative regulation of translation"/>
    <property type="evidence" value="ECO:0007669"/>
    <property type="project" value="InterPro"/>
</dbReference>
<dbReference type="RefSeq" id="WP_211946940.1">
    <property type="nucleotide sequence ID" value="NZ_CAJPUY010000006.1"/>
</dbReference>
<dbReference type="EMBL" id="CAJPUY010000006">
    <property type="protein sequence ID" value="CAG2138459.1"/>
    <property type="molecule type" value="Genomic_DNA"/>
</dbReference>
<name>A0A916ISW1_9BURK</name>
<proteinExistence type="predicted"/>
<gene>
    <name evidence="1" type="primary">mqsR</name>
    <name evidence="1" type="ORF">LMG31506_01956</name>
</gene>
<evidence type="ECO:0000313" key="1">
    <source>
        <dbReference type="EMBL" id="CAG2138459.1"/>
    </source>
</evidence>
<evidence type="ECO:0000313" key="2">
    <source>
        <dbReference type="Proteomes" id="UP000672934"/>
    </source>
</evidence>